<gene>
    <name evidence="1" type="ORF">M404DRAFT_998993</name>
</gene>
<dbReference type="Proteomes" id="UP000054217">
    <property type="component" value="Unassembled WGS sequence"/>
</dbReference>
<keyword evidence="2" id="KW-1185">Reference proteome</keyword>
<accession>A0A0C3JBB9</accession>
<evidence type="ECO:0000313" key="1">
    <source>
        <dbReference type="EMBL" id="KIO06353.1"/>
    </source>
</evidence>
<dbReference type="EMBL" id="KN831963">
    <property type="protein sequence ID" value="KIO06353.1"/>
    <property type="molecule type" value="Genomic_DNA"/>
</dbReference>
<dbReference type="AlphaFoldDB" id="A0A0C3JBB9"/>
<sequence length="114" mass="12798">MCSTATLGAMSRSDFGKSKPCLGHAAKYPPSKRLQYCPGLQPWSALQTFSRMRTRQELPHLPLHTIPGKNLTWSQLIKLGLRPRHGRCTDSTRLCSSSLNLKNKVMHPSLHSIF</sequence>
<evidence type="ECO:0000313" key="2">
    <source>
        <dbReference type="Proteomes" id="UP000054217"/>
    </source>
</evidence>
<reference evidence="2" key="2">
    <citation type="submission" date="2015-01" db="EMBL/GenBank/DDBJ databases">
        <title>Evolutionary Origins and Diversification of the Mycorrhizal Mutualists.</title>
        <authorList>
            <consortium name="DOE Joint Genome Institute"/>
            <consortium name="Mycorrhizal Genomics Consortium"/>
            <person name="Kohler A."/>
            <person name="Kuo A."/>
            <person name="Nagy L.G."/>
            <person name="Floudas D."/>
            <person name="Copeland A."/>
            <person name="Barry K.W."/>
            <person name="Cichocki N."/>
            <person name="Veneault-Fourrey C."/>
            <person name="LaButti K."/>
            <person name="Lindquist E.A."/>
            <person name="Lipzen A."/>
            <person name="Lundell T."/>
            <person name="Morin E."/>
            <person name="Murat C."/>
            <person name="Riley R."/>
            <person name="Ohm R."/>
            <person name="Sun H."/>
            <person name="Tunlid A."/>
            <person name="Henrissat B."/>
            <person name="Grigoriev I.V."/>
            <person name="Hibbett D.S."/>
            <person name="Martin F."/>
        </authorList>
    </citation>
    <scope>NUCLEOTIDE SEQUENCE [LARGE SCALE GENOMIC DNA]</scope>
    <source>
        <strain evidence="2">Marx 270</strain>
    </source>
</reference>
<organism evidence="1 2">
    <name type="scientific">Pisolithus tinctorius Marx 270</name>
    <dbReference type="NCBI Taxonomy" id="870435"/>
    <lineage>
        <taxon>Eukaryota</taxon>
        <taxon>Fungi</taxon>
        <taxon>Dikarya</taxon>
        <taxon>Basidiomycota</taxon>
        <taxon>Agaricomycotina</taxon>
        <taxon>Agaricomycetes</taxon>
        <taxon>Agaricomycetidae</taxon>
        <taxon>Boletales</taxon>
        <taxon>Sclerodermatineae</taxon>
        <taxon>Pisolithaceae</taxon>
        <taxon>Pisolithus</taxon>
    </lineage>
</organism>
<name>A0A0C3JBB9_PISTI</name>
<dbReference type="HOGENOM" id="CLU_2122054_0_0_1"/>
<proteinExistence type="predicted"/>
<protein>
    <submittedName>
        <fullName evidence="1">Uncharacterized protein</fullName>
    </submittedName>
</protein>
<reference evidence="1 2" key="1">
    <citation type="submission" date="2014-04" db="EMBL/GenBank/DDBJ databases">
        <authorList>
            <consortium name="DOE Joint Genome Institute"/>
            <person name="Kuo A."/>
            <person name="Kohler A."/>
            <person name="Costa M.D."/>
            <person name="Nagy L.G."/>
            <person name="Floudas D."/>
            <person name="Copeland A."/>
            <person name="Barry K.W."/>
            <person name="Cichocki N."/>
            <person name="Veneault-Fourrey C."/>
            <person name="LaButti K."/>
            <person name="Lindquist E.A."/>
            <person name="Lipzen A."/>
            <person name="Lundell T."/>
            <person name="Morin E."/>
            <person name="Murat C."/>
            <person name="Sun H."/>
            <person name="Tunlid A."/>
            <person name="Henrissat B."/>
            <person name="Grigoriev I.V."/>
            <person name="Hibbett D.S."/>
            <person name="Martin F."/>
            <person name="Nordberg H.P."/>
            <person name="Cantor M.N."/>
            <person name="Hua S.X."/>
        </authorList>
    </citation>
    <scope>NUCLEOTIDE SEQUENCE [LARGE SCALE GENOMIC DNA]</scope>
    <source>
        <strain evidence="1 2">Marx 270</strain>
    </source>
</reference>
<dbReference type="InParanoid" id="A0A0C3JBB9"/>